<dbReference type="Pfam" id="PF01544">
    <property type="entry name" value="CorA"/>
    <property type="match status" value="1"/>
</dbReference>
<accession>A0A0D1YPH8</accession>
<evidence type="ECO:0000256" key="3">
    <source>
        <dbReference type="ARBA" id="ARBA00022989"/>
    </source>
</evidence>
<dbReference type="GO" id="GO:0050897">
    <property type="term" value="F:cobalt ion binding"/>
    <property type="evidence" value="ECO:0007669"/>
    <property type="project" value="TreeGrafter"/>
</dbReference>
<dbReference type="Proteomes" id="UP000053599">
    <property type="component" value="Unassembled WGS sequence"/>
</dbReference>
<evidence type="ECO:0000256" key="1">
    <source>
        <dbReference type="ARBA" id="ARBA00004651"/>
    </source>
</evidence>
<feature type="transmembrane region" description="Helical" evidence="5">
    <location>
        <begin position="300"/>
        <end position="321"/>
    </location>
</feature>
<dbReference type="SUPFAM" id="SSF144083">
    <property type="entry name" value="Magnesium transport protein CorA, transmembrane region"/>
    <property type="match status" value="1"/>
</dbReference>
<gene>
    <name evidence="6" type="ORF">PV11_00497</name>
</gene>
<dbReference type="HOGENOM" id="CLU_062468_0_0_1"/>
<dbReference type="GO" id="GO:0015087">
    <property type="term" value="F:cobalt ion transmembrane transporter activity"/>
    <property type="evidence" value="ECO:0007669"/>
    <property type="project" value="TreeGrafter"/>
</dbReference>
<keyword evidence="2 5" id="KW-0812">Transmembrane</keyword>
<name>A0A0D1YPH8_9EURO</name>
<organism evidence="6 7">
    <name type="scientific">Exophiala sideris</name>
    <dbReference type="NCBI Taxonomy" id="1016849"/>
    <lineage>
        <taxon>Eukaryota</taxon>
        <taxon>Fungi</taxon>
        <taxon>Dikarya</taxon>
        <taxon>Ascomycota</taxon>
        <taxon>Pezizomycotina</taxon>
        <taxon>Eurotiomycetes</taxon>
        <taxon>Chaetothyriomycetidae</taxon>
        <taxon>Chaetothyriales</taxon>
        <taxon>Herpotrichiellaceae</taxon>
        <taxon>Exophiala</taxon>
    </lineage>
</organism>
<dbReference type="AlphaFoldDB" id="A0A0D1YPH8"/>
<dbReference type="EMBL" id="KN846951">
    <property type="protein sequence ID" value="KIV84732.1"/>
    <property type="molecule type" value="Genomic_DNA"/>
</dbReference>
<proteinExistence type="predicted"/>
<keyword evidence="4 5" id="KW-0472">Membrane</keyword>
<evidence type="ECO:0000256" key="2">
    <source>
        <dbReference type="ARBA" id="ARBA00022692"/>
    </source>
</evidence>
<evidence type="ECO:0000313" key="7">
    <source>
        <dbReference type="Proteomes" id="UP000053599"/>
    </source>
</evidence>
<reference evidence="6 7" key="1">
    <citation type="submission" date="2015-01" db="EMBL/GenBank/DDBJ databases">
        <title>The Genome Sequence of Exophiala sideris CBS121828.</title>
        <authorList>
            <consortium name="The Broad Institute Genomics Platform"/>
            <person name="Cuomo C."/>
            <person name="de Hoog S."/>
            <person name="Gorbushina A."/>
            <person name="Stielow B."/>
            <person name="Teixiera M."/>
            <person name="Abouelleil A."/>
            <person name="Chapman S.B."/>
            <person name="Priest M."/>
            <person name="Young S.K."/>
            <person name="Wortman J."/>
            <person name="Nusbaum C."/>
            <person name="Birren B."/>
        </authorList>
    </citation>
    <scope>NUCLEOTIDE SEQUENCE [LARGE SCALE GENOMIC DNA]</scope>
    <source>
        <strain evidence="6 7">CBS 121828</strain>
    </source>
</reference>
<dbReference type="GO" id="GO:0000287">
    <property type="term" value="F:magnesium ion binding"/>
    <property type="evidence" value="ECO:0007669"/>
    <property type="project" value="TreeGrafter"/>
</dbReference>
<evidence type="ECO:0000256" key="4">
    <source>
        <dbReference type="ARBA" id="ARBA00023136"/>
    </source>
</evidence>
<dbReference type="GO" id="GO:0005886">
    <property type="term" value="C:plasma membrane"/>
    <property type="evidence" value="ECO:0007669"/>
    <property type="project" value="UniProtKB-SubCell"/>
</dbReference>
<feature type="transmembrane region" description="Helical" evidence="5">
    <location>
        <begin position="333"/>
        <end position="354"/>
    </location>
</feature>
<comment type="subcellular location">
    <subcellularLocation>
        <location evidence="1">Cell membrane</location>
        <topology evidence="1">Multi-pass membrane protein</topology>
    </subcellularLocation>
</comment>
<keyword evidence="3 5" id="KW-1133">Transmembrane helix</keyword>
<dbReference type="PANTHER" id="PTHR46494:SF1">
    <property type="entry name" value="CORA FAMILY METAL ION TRANSPORTER (EUROFUNG)"/>
    <property type="match status" value="1"/>
</dbReference>
<evidence type="ECO:0000256" key="5">
    <source>
        <dbReference type="SAM" id="Phobius"/>
    </source>
</evidence>
<evidence type="ECO:0000313" key="6">
    <source>
        <dbReference type="EMBL" id="KIV84732.1"/>
    </source>
</evidence>
<protein>
    <submittedName>
        <fullName evidence="6">Uncharacterized protein</fullName>
    </submittedName>
</protein>
<dbReference type="InterPro" id="IPR002523">
    <property type="entry name" value="MgTranspt_CorA/ZnTranspt_ZntB"/>
</dbReference>
<dbReference type="GO" id="GO:0015095">
    <property type="term" value="F:magnesium ion transmembrane transporter activity"/>
    <property type="evidence" value="ECO:0007669"/>
    <property type="project" value="TreeGrafter"/>
</dbReference>
<sequence>MKKSAHWILPRMSQAQGLEFALGLEHCASFSPGKDHKGILKIVSELRRLGSYEQSSFAKVSQFHKRSLYFYQMNTPSHETSSDAMASERMTCKKGPQFLMVISQSSPCHYETDEPGYTSWTDPAYWQGLLEPYTGPVQHSDLNLSYYGLIRDLIAGVMGEADEAWNARIVEVLNDVEQFSSQVYDCPSDIVSSDHLWSLSQYLSEMQQAISSQADLMGLIQEELQRYAADQATLASETMVIERWNTLRRESWLEALISGMKDSEQSVRGVIREVDRLLDRVYKTVSINDARRSIELNESLWRLSWVTFIFLPMTFLAGFFGMNVDIFSHNPDVKWYFIAVVPFMTVVLLLWSVFRTVLDRNAASKSLDTRRVSRMK</sequence>
<dbReference type="PANTHER" id="PTHR46494">
    <property type="entry name" value="CORA FAMILY METAL ION TRANSPORTER (EUROFUNG)"/>
    <property type="match status" value="1"/>
</dbReference>
<dbReference type="Gene3D" id="1.20.58.340">
    <property type="entry name" value="Magnesium transport protein CorA, transmembrane region"/>
    <property type="match status" value="1"/>
</dbReference>
<dbReference type="InterPro" id="IPR045863">
    <property type="entry name" value="CorA_TM1_TM2"/>
</dbReference>